<gene>
    <name evidence="2" type="ORF">E0H50_23435</name>
</gene>
<evidence type="ECO:0000313" key="2">
    <source>
        <dbReference type="EMBL" id="TCC30374.1"/>
    </source>
</evidence>
<proteinExistence type="predicted"/>
<comment type="caution">
    <text evidence="2">The sequence shown here is derived from an EMBL/GenBank/DDBJ whole genome shotgun (WGS) entry which is preliminary data.</text>
</comment>
<keyword evidence="1" id="KW-0472">Membrane</keyword>
<dbReference type="RefSeq" id="WP_131292102.1">
    <property type="nucleotide sequence ID" value="NZ_SJKA01000008.1"/>
</dbReference>
<protein>
    <recommendedName>
        <fullName evidence="4">DUF2269 family protein</fullName>
    </recommendedName>
</protein>
<dbReference type="AlphaFoldDB" id="A0A4R0IEG4"/>
<evidence type="ECO:0000256" key="1">
    <source>
        <dbReference type="SAM" id="Phobius"/>
    </source>
</evidence>
<evidence type="ECO:0008006" key="4">
    <source>
        <dbReference type="Google" id="ProtNLM"/>
    </source>
</evidence>
<sequence length="157" mass="16304">MNKFFLTIHVLAAILCVGPVTVAASMFPPLARKMLGTETPGSPDAGGLDVLHRITRVYAWAGLAVPVFGFAVAGGMQVMDEAWLIVSIVLTLAAALVLAFLVVPAQSAVIAVADQPADVRAGVLSKAKLLSMTSGIFSLLWAVVLVLMVVKPGHTKG</sequence>
<keyword evidence="1" id="KW-1133">Transmembrane helix</keyword>
<dbReference type="OrthoDB" id="3429068at2"/>
<feature type="transmembrane region" description="Helical" evidence="1">
    <location>
        <begin position="83"/>
        <end position="109"/>
    </location>
</feature>
<keyword evidence="3" id="KW-1185">Reference proteome</keyword>
<keyword evidence="1" id="KW-0812">Transmembrane</keyword>
<organism evidence="2 3">
    <name type="scientific">Kribbella sindirgiensis</name>
    <dbReference type="NCBI Taxonomy" id="1124744"/>
    <lineage>
        <taxon>Bacteria</taxon>
        <taxon>Bacillati</taxon>
        <taxon>Actinomycetota</taxon>
        <taxon>Actinomycetes</taxon>
        <taxon>Propionibacteriales</taxon>
        <taxon>Kribbellaceae</taxon>
        <taxon>Kribbella</taxon>
    </lineage>
</organism>
<feature type="transmembrane region" description="Helical" evidence="1">
    <location>
        <begin position="129"/>
        <end position="150"/>
    </location>
</feature>
<evidence type="ECO:0000313" key="3">
    <source>
        <dbReference type="Proteomes" id="UP000292695"/>
    </source>
</evidence>
<feature type="transmembrane region" description="Helical" evidence="1">
    <location>
        <begin position="57"/>
        <end position="76"/>
    </location>
</feature>
<dbReference type="EMBL" id="SJKA01000008">
    <property type="protein sequence ID" value="TCC30374.1"/>
    <property type="molecule type" value="Genomic_DNA"/>
</dbReference>
<reference evidence="2 3" key="1">
    <citation type="submission" date="2019-02" db="EMBL/GenBank/DDBJ databases">
        <title>Kribbella capetownensis sp. nov. and Kribbella speibonae sp. nov., isolated from soil.</title>
        <authorList>
            <person name="Curtis S.M."/>
            <person name="Norton I."/>
            <person name="Everest G.J."/>
            <person name="Meyers P.R."/>
        </authorList>
    </citation>
    <scope>NUCLEOTIDE SEQUENCE [LARGE SCALE GENOMIC DNA]</scope>
    <source>
        <strain evidence="2 3">DSM 27082</strain>
    </source>
</reference>
<dbReference type="Proteomes" id="UP000292695">
    <property type="component" value="Unassembled WGS sequence"/>
</dbReference>
<name>A0A4R0IEG4_9ACTN</name>
<accession>A0A4R0IEG4</accession>